<feature type="transmembrane region" description="Helical" evidence="11">
    <location>
        <begin position="117"/>
        <end position="136"/>
    </location>
</feature>
<evidence type="ECO:0000256" key="11">
    <source>
        <dbReference type="SAM" id="Phobius"/>
    </source>
</evidence>
<dbReference type="Gene3D" id="1.20.1070.10">
    <property type="entry name" value="Rhodopsin 7-helix transmembrane proteins"/>
    <property type="match status" value="1"/>
</dbReference>
<feature type="transmembrane region" description="Helical" evidence="11">
    <location>
        <begin position="75"/>
        <end position="97"/>
    </location>
</feature>
<reference evidence="13 14" key="1">
    <citation type="submission" date="2022-05" db="EMBL/GenBank/DDBJ databases">
        <authorList>
            <consortium name="Genoscope - CEA"/>
            <person name="William W."/>
        </authorList>
    </citation>
    <scope>NUCLEOTIDE SEQUENCE [LARGE SCALE GENOMIC DNA]</scope>
</reference>
<comment type="caution">
    <text evidence="13">The sequence shown here is derived from an EMBL/GenBank/DDBJ whole genome shotgun (WGS) entry which is preliminary data.</text>
</comment>
<dbReference type="SMART" id="SM01381">
    <property type="entry name" value="7TM_GPCR_Srsx"/>
    <property type="match status" value="1"/>
</dbReference>
<feature type="region of interest" description="Disordered" evidence="10">
    <location>
        <begin position="1"/>
        <end position="21"/>
    </location>
</feature>
<keyword evidence="4 11" id="KW-1133">Transmembrane helix</keyword>
<evidence type="ECO:0000256" key="5">
    <source>
        <dbReference type="ARBA" id="ARBA00023040"/>
    </source>
</evidence>
<dbReference type="PROSITE" id="PS00237">
    <property type="entry name" value="G_PROTEIN_RECEP_F1_1"/>
    <property type="match status" value="1"/>
</dbReference>
<proteinExistence type="inferred from homology"/>
<evidence type="ECO:0000256" key="3">
    <source>
        <dbReference type="ARBA" id="ARBA00022692"/>
    </source>
</evidence>
<accession>A0ABN8LLR5</accession>
<feature type="transmembrane region" description="Helical" evidence="11">
    <location>
        <begin position="272"/>
        <end position="299"/>
    </location>
</feature>
<keyword evidence="6 11" id="KW-0472">Membrane</keyword>
<keyword evidence="5 9" id="KW-0297">G-protein coupled receptor</keyword>
<comment type="subcellular location">
    <subcellularLocation>
        <location evidence="1">Membrane</location>
        <topology evidence="1">Multi-pass membrane protein</topology>
    </subcellularLocation>
</comment>
<dbReference type="EMBL" id="CALNXI010000032">
    <property type="protein sequence ID" value="CAH3015949.1"/>
    <property type="molecule type" value="Genomic_DNA"/>
</dbReference>
<evidence type="ECO:0000256" key="8">
    <source>
        <dbReference type="ARBA" id="ARBA00023224"/>
    </source>
</evidence>
<feature type="transmembrane region" description="Helical" evidence="11">
    <location>
        <begin position="205"/>
        <end position="229"/>
    </location>
</feature>
<evidence type="ECO:0000256" key="10">
    <source>
        <dbReference type="SAM" id="MobiDB-lite"/>
    </source>
</evidence>
<keyword evidence="8 9" id="KW-0807">Transducer</keyword>
<feature type="compositionally biased region" description="Polar residues" evidence="10">
    <location>
        <begin position="1"/>
        <end position="16"/>
    </location>
</feature>
<evidence type="ECO:0000259" key="12">
    <source>
        <dbReference type="PROSITE" id="PS50262"/>
    </source>
</evidence>
<name>A0ABN8LLR5_9CNID</name>
<keyword evidence="3 9" id="KW-0812">Transmembrane</keyword>
<dbReference type="PANTHER" id="PTHR45695">
    <property type="entry name" value="LEUCOKININ RECEPTOR-RELATED"/>
    <property type="match status" value="1"/>
</dbReference>
<feature type="transmembrane region" description="Helical" evidence="11">
    <location>
        <begin position="157"/>
        <end position="177"/>
    </location>
</feature>
<evidence type="ECO:0000256" key="4">
    <source>
        <dbReference type="ARBA" id="ARBA00022989"/>
    </source>
</evidence>
<dbReference type="PRINTS" id="PR00237">
    <property type="entry name" value="GPCRRHODOPSN"/>
</dbReference>
<dbReference type="Pfam" id="PF00001">
    <property type="entry name" value="7tm_1"/>
    <property type="match status" value="1"/>
</dbReference>
<evidence type="ECO:0000313" key="14">
    <source>
        <dbReference type="Proteomes" id="UP001159427"/>
    </source>
</evidence>
<dbReference type="PANTHER" id="PTHR45695:SF9">
    <property type="entry name" value="LEUCOKININ RECEPTOR"/>
    <property type="match status" value="1"/>
</dbReference>
<feature type="domain" description="G-protein coupled receptors family 1 profile" evidence="12">
    <location>
        <begin position="55"/>
        <end position="329"/>
    </location>
</feature>
<feature type="transmembrane region" description="Helical" evidence="11">
    <location>
        <begin position="38"/>
        <end position="63"/>
    </location>
</feature>
<evidence type="ECO:0000313" key="13">
    <source>
        <dbReference type="EMBL" id="CAH3015949.1"/>
    </source>
</evidence>
<evidence type="ECO:0000256" key="2">
    <source>
        <dbReference type="ARBA" id="ARBA00010663"/>
    </source>
</evidence>
<dbReference type="Proteomes" id="UP001159427">
    <property type="component" value="Unassembled WGS sequence"/>
</dbReference>
<dbReference type="InterPro" id="IPR000276">
    <property type="entry name" value="GPCR_Rhodpsn"/>
</dbReference>
<organism evidence="13 14">
    <name type="scientific">Porites evermanni</name>
    <dbReference type="NCBI Taxonomy" id="104178"/>
    <lineage>
        <taxon>Eukaryota</taxon>
        <taxon>Metazoa</taxon>
        <taxon>Cnidaria</taxon>
        <taxon>Anthozoa</taxon>
        <taxon>Hexacorallia</taxon>
        <taxon>Scleractinia</taxon>
        <taxon>Fungiina</taxon>
        <taxon>Poritidae</taxon>
        <taxon>Porites</taxon>
    </lineage>
</organism>
<feature type="transmembrane region" description="Helical" evidence="11">
    <location>
        <begin position="311"/>
        <end position="332"/>
    </location>
</feature>
<protein>
    <recommendedName>
        <fullName evidence="12">G-protein coupled receptors family 1 profile domain-containing protein</fullName>
    </recommendedName>
</protein>
<keyword evidence="7 9" id="KW-0675">Receptor</keyword>
<evidence type="ECO:0000256" key="9">
    <source>
        <dbReference type="RuleBase" id="RU000688"/>
    </source>
</evidence>
<evidence type="ECO:0000256" key="1">
    <source>
        <dbReference type="ARBA" id="ARBA00004141"/>
    </source>
</evidence>
<sequence>MKVRNGSNYFNNTGGENQKDSEANINDDEIFLSSMDKVVAFSIVYGVLFIVSVGGNALVCIVISKKRDMRTVTNLFLLNMAASDMFSTLFAVPSLLATEISPNRWLLGDFMCPATNVISTIAVSVSIYSMVALALERYQAIVNPFTVRASRHSYKRVTIVILAIWLGSCGIAAPQAWVVSTTGRAPNKHCAEDWKDHGDVTGNRVYTVTAFVVLFVIPILVISISYAIIMHNLWQPERVLTNHQSQSVTGEKEQASPYKLPIHGTKKKRKTIYMLLTVIIVFLVCMLPFQIIILVIRFIDISHPEALATAIKISSVLAVCSMACNPFIYSFFSEKFRRAFLDVFKCQCEDDSQLGNTQSSIILLSSTVLRK</sequence>
<dbReference type="SUPFAM" id="SSF81321">
    <property type="entry name" value="Family A G protein-coupled receptor-like"/>
    <property type="match status" value="1"/>
</dbReference>
<comment type="similarity">
    <text evidence="2 9">Belongs to the G-protein coupled receptor 1 family.</text>
</comment>
<dbReference type="InterPro" id="IPR017452">
    <property type="entry name" value="GPCR_Rhodpsn_7TM"/>
</dbReference>
<evidence type="ECO:0000256" key="7">
    <source>
        <dbReference type="ARBA" id="ARBA00023170"/>
    </source>
</evidence>
<keyword evidence="14" id="KW-1185">Reference proteome</keyword>
<gene>
    <name evidence="13" type="ORF">PEVE_00023980</name>
</gene>
<evidence type="ECO:0000256" key="6">
    <source>
        <dbReference type="ARBA" id="ARBA00023136"/>
    </source>
</evidence>
<dbReference type="InterPro" id="IPR000611">
    <property type="entry name" value="NPY_rcpt"/>
</dbReference>
<dbReference type="PRINTS" id="PR01012">
    <property type="entry name" value="NRPEPTIDEYR"/>
</dbReference>
<dbReference type="PROSITE" id="PS50262">
    <property type="entry name" value="G_PROTEIN_RECEP_F1_2"/>
    <property type="match status" value="1"/>
</dbReference>